<accession>A0A5N6PD69</accession>
<dbReference type="AlphaFoldDB" id="A0A5N6PD69"/>
<sequence length="135" mass="15287">MKTTESTVKKHKGIRDGKTGKTFTSISWPPTSKLKSIHIPQRFPDGCLSKFVMWAIDSESSESMINCGDHEYRILDKNDLLRFGEHDIKILAMHQIKTDPVFEVHGKDFTSLVASIVRTKLWAGSKVMQTIPTEP</sequence>
<gene>
    <name evidence="1" type="ORF">E3N88_10548</name>
</gene>
<name>A0A5N6PD69_9ASTR</name>
<reference evidence="1 2" key="1">
    <citation type="submission" date="2019-05" db="EMBL/GenBank/DDBJ databases">
        <title>Mikania micrantha, genome provides insights into the molecular mechanism of rapid growth.</title>
        <authorList>
            <person name="Liu B."/>
        </authorList>
    </citation>
    <scope>NUCLEOTIDE SEQUENCE [LARGE SCALE GENOMIC DNA]</scope>
    <source>
        <strain evidence="1">NLD-2019</strain>
        <tissue evidence="1">Leaf</tissue>
    </source>
</reference>
<dbReference type="Proteomes" id="UP000326396">
    <property type="component" value="Linkage Group LG13"/>
</dbReference>
<proteinExistence type="predicted"/>
<dbReference type="EMBL" id="SZYD01000005">
    <property type="protein sequence ID" value="KAD6119277.1"/>
    <property type="molecule type" value="Genomic_DNA"/>
</dbReference>
<evidence type="ECO:0000313" key="2">
    <source>
        <dbReference type="Proteomes" id="UP000326396"/>
    </source>
</evidence>
<evidence type="ECO:0000313" key="1">
    <source>
        <dbReference type="EMBL" id="KAD6119277.1"/>
    </source>
</evidence>
<organism evidence="1 2">
    <name type="scientific">Mikania micrantha</name>
    <name type="common">bitter vine</name>
    <dbReference type="NCBI Taxonomy" id="192012"/>
    <lineage>
        <taxon>Eukaryota</taxon>
        <taxon>Viridiplantae</taxon>
        <taxon>Streptophyta</taxon>
        <taxon>Embryophyta</taxon>
        <taxon>Tracheophyta</taxon>
        <taxon>Spermatophyta</taxon>
        <taxon>Magnoliopsida</taxon>
        <taxon>eudicotyledons</taxon>
        <taxon>Gunneridae</taxon>
        <taxon>Pentapetalae</taxon>
        <taxon>asterids</taxon>
        <taxon>campanulids</taxon>
        <taxon>Asterales</taxon>
        <taxon>Asteraceae</taxon>
        <taxon>Asteroideae</taxon>
        <taxon>Heliantheae alliance</taxon>
        <taxon>Eupatorieae</taxon>
        <taxon>Mikania</taxon>
    </lineage>
</organism>
<protein>
    <submittedName>
        <fullName evidence="1">Uncharacterized protein</fullName>
    </submittedName>
</protein>
<keyword evidence="2" id="KW-1185">Reference proteome</keyword>
<comment type="caution">
    <text evidence="1">The sequence shown here is derived from an EMBL/GenBank/DDBJ whole genome shotgun (WGS) entry which is preliminary data.</text>
</comment>
<dbReference type="OrthoDB" id="1801558at2759"/>